<organism evidence="3 4">
    <name type="scientific">Aliarcobacter cryaerophilus</name>
    <dbReference type="NCBI Taxonomy" id="28198"/>
    <lineage>
        <taxon>Bacteria</taxon>
        <taxon>Pseudomonadati</taxon>
        <taxon>Campylobacterota</taxon>
        <taxon>Epsilonproteobacteria</taxon>
        <taxon>Campylobacterales</taxon>
        <taxon>Arcobacteraceae</taxon>
        <taxon>Aliarcobacter</taxon>
    </lineage>
</organism>
<dbReference type="PRINTS" id="PR00449">
    <property type="entry name" value="RASTRNSFRMNG"/>
</dbReference>
<dbReference type="EMBL" id="NXGH01000001">
    <property type="protein sequence ID" value="PRM90845.1"/>
    <property type="molecule type" value="Genomic_DNA"/>
</dbReference>
<dbReference type="GO" id="GO:0003924">
    <property type="term" value="F:GTPase activity"/>
    <property type="evidence" value="ECO:0007669"/>
    <property type="project" value="InterPro"/>
</dbReference>
<evidence type="ECO:0000256" key="2">
    <source>
        <dbReference type="ARBA" id="ARBA00023134"/>
    </source>
</evidence>
<evidence type="ECO:0000313" key="3">
    <source>
        <dbReference type="EMBL" id="PRM90845.1"/>
    </source>
</evidence>
<dbReference type="FunFam" id="3.40.50.300:FF:001447">
    <property type="entry name" value="Ras-related protein Rab-1B"/>
    <property type="match status" value="1"/>
</dbReference>
<dbReference type="AlphaFoldDB" id="A0A2S9SW75"/>
<evidence type="ECO:0000313" key="4">
    <source>
        <dbReference type="Proteomes" id="UP000238649"/>
    </source>
</evidence>
<dbReference type="CDD" id="cd00154">
    <property type="entry name" value="Rab"/>
    <property type="match status" value="1"/>
</dbReference>
<dbReference type="SMART" id="SM00173">
    <property type="entry name" value="RAS"/>
    <property type="match status" value="1"/>
</dbReference>
<proteinExistence type="predicted"/>
<dbReference type="InterPro" id="IPR005225">
    <property type="entry name" value="Small_GTP-bd"/>
</dbReference>
<dbReference type="InterPro" id="IPR027417">
    <property type="entry name" value="P-loop_NTPase"/>
</dbReference>
<dbReference type="Gene3D" id="3.40.50.300">
    <property type="entry name" value="P-loop containing nucleotide triphosphate hydrolases"/>
    <property type="match status" value="1"/>
</dbReference>
<dbReference type="Proteomes" id="UP000238649">
    <property type="component" value="Unassembled WGS sequence"/>
</dbReference>
<protein>
    <submittedName>
        <fullName evidence="3">GTP-binding protein</fullName>
    </submittedName>
</protein>
<sequence length="172" mass="19482">MISYKIVLVGDFGAGKTSLIKRYVDNTFSEEYKSSIGVSISKKILEVKIDDILYETTMMIWDIEGKADFKPIFHHHLKGSKGFVVVADLTRQTTIDSIQEHIKLCKTICKDAPIVLALNKIDLYSNNIDLDALKDSFDEEIIGIFKTSAKNTSYVKELFDLLNLEIVKSIKK</sequence>
<dbReference type="GO" id="GO:0005525">
    <property type="term" value="F:GTP binding"/>
    <property type="evidence" value="ECO:0007669"/>
    <property type="project" value="UniProtKB-KW"/>
</dbReference>
<name>A0A2S9SW75_9BACT</name>
<reference evidence="3 4" key="1">
    <citation type="submission" date="2017-09" db="EMBL/GenBank/DDBJ databases">
        <title>Reassesment of A. cryaerophilus.</title>
        <authorList>
            <person name="Perez-Cataluna A."/>
            <person name="Collado L."/>
            <person name="Salgado O."/>
            <person name="Lefinanco V."/>
            <person name="Figueras M.J."/>
        </authorList>
    </citation>
    <scope>NUCLEOTIDE SEQUENCE [LARGE SCALE GENOMIC DNA]</scope>
    <source>
        <strain evidence="3 4">LMG 9871</strain>
    </source>
</reference>
<dbReference type="Pfam" id="PF00071">
    <property type="entry name" value="Ras"/>
    <property type="match status" value="1"/>
</dbReference>
<dbReference type="RefSeq" id="WP_105910775.1">
    <property type="nucleotide sequence ID" value="NZ_NXGH01000001.1"/>
</dbReference>
<dbReference type="SMART" id="SM00174">
    <property type="entry name" value="RHO"/>
    <property type="match status" value="1"/>
</dbReference>
<evidence type="ECO:0000256" key="1">
    <source>
        <dbReference type="ARBA" id="ARBA00022741"/>
    </source>
</evidence>
<dbReference type="InterPro" id="IPR001806">
    <property type="entry name" value="Small_GTPase"/>
</dbReference>
<dbReference type="PROSITE" id="PS51421">
    <property type="entry name" value="RAS"/>
    <property type="match status" value="1"/>
</dbReference>
<gene>
    <name evidence="3" type="ORF">CJ671_00465</name>
</gene>
<comment type="caution">
    <text evidence="3">The sequence shown here is derived from an EMBL/GenBank/DDBJ whole genome shotgun (WGS) entry which is preliminary data.</text>
</comment>
<dbReference type="PANTHER" id="PTHR47977">
    <property type="entry name" value="RAS-RELATED PROTEIN RAB"/>
    <property type="match status" value="1"/>
</dbReference>
<dbReference type="OrthoDB" id="7957980at2"/>
<accession>A0A2S9SW75</accession>
<keyword evidence="2" id="KW-0342">GTP-binding</keyword>
<dbReference type="SMART" id="SM00175">
    <property type="entry name" value="RAB"/>
    <property type="match status" value="1"/>
</dbReference>
<dbReference type="PROSITE" id="PS51419">
    <property type="entry name" value="RAB"/>
    <property type="match status" value="1"/>
</dbReference>
<dbReference type="InterPro" id="IPR050227">
    <property type="entry name" value="Rab"/>
</dbReference>
<dbReference type="NCBIfam" id="TIGR00231">
    <property type="entry name" value="small_GTP"/>
    <property type="match status" value="1"/>
</dbReference>
<keyword evidence="1" id="KW-0547">Nucleotide-binding</keyword>
<dbReference type="SUPFAM" id="SSF52540">
    <property type="entry name" value="P-loop containing nucleoside triphosphate hydrolases"/>
    <property type="match status" value="1"/>
</dbReference>